<dbReference type="Gene3D" id="3.30.420.10">
    <property type="entry name" value="Ribonuclease H-like superfamily/Ribonuclease H"/>
    <property type="match status" value="2"/>
</dbReference>
<feature type="compositionally biased region" description="Pro residues" evidence="1">
    <location>
        <begin position="13"/>
        <end position="27"/>
    </location>
</feature>
<dbReference type="GO" id="GO:0016740">
    <property type="term" value="F:transferase activity"/>
    <property type="evidence" value="ECO:0007669"/>
    <property type="project" value="UniProtKB-KW"/>
</dbReference>
<dbReference type="EMBL" id="BKCP01004516">
    <property type="protein sequence ID" value="GER31678.1"/>
    <property type="molecule type" value="Genomic_DNA"/>
</dbReference>
<dbReference type="OrthoDB" id="1164111at2759"/>
<dbReference type="InterPro" id="IPR036397">
    <property type="entry name" value="RNaseH_sf"/>
</dbReference>
<reference evidence="3" key="1">
    <citation type="journal article" date="2019" name="Curr. Biol.">
        <title>Genome Sequence of Striga asiatica Provides Insight into the Evolution of Plant Parasitism.</title>
        <authorList>
            <person name="Yoshida S."/>
            <person name="Kim S."/>
            <person name="Wafula E.K."/>
            <person name="Tanskanen J."/>
            <person name="Kim Y.M."/>
            <person name="Honaas L."/>
            <person name="Yang Z."/>
            <person name="Spallek T."/>
            <person name="Conn C.E."/>
            <person name="Ichihashi Y."/>
            <person name="Cheong K."/>
            <person name="Cui S."/>
            <person name="Der J.P."/>
            <person name="Gundlach H."/>
            <person name="Jiao Y."/>
            <person name="Hori C."/>
            <person name="Ishida J.K."/>
            <person name="Kasahara H."/>
            <person name="Kiba T."/>
            <person name="Kim M.S."/>
            <person name="Koo N."/>
            <person name="Laohavisit A."/>
            <person name="Lee Y.H."/>
            <person name="Lumba S."/>
            <person name="McCourt P."/>
            <person name="Mortimer J.C."/>
            <person name="Mutuku J.M."/>
            <person name="Nomura T."/>
            <person name="Sasaki-Sekimoto Y."/>
            <person name="Seto Y."/>
            <person name="Wang Y."/>
            <person name="Wakatake T."/>
            <person name="Sakakibara H."/>
            <person name="Demura T."/>
            <person name="Yamaguchi S."/>
            <person name="Yoneyama K."/>
            <person name="Manabe R.I."/>
            <person name="Nelson D.C."/>
            <person name="Schulman A.H."/>
            <person name="Timko M.P."/>
            <person name="dePamphilis C.W."/>
            <person name="Choi D."/>
            <person name="Shirasu K."/>
        </authorList>
    </citation>
    <scope>NUCLEOTIDE SEQUENCE [LARGE SCALE GENOMIC DNA]</scope>
    <source>
        <strain evidence="3">cv. UVA1</strain>
    </source>
</reference>
<dbReference type="Proteomes" id="UP000325081">
    <property type="component" value="Unassembled WGS sequence"/>
</dbReference>
<organism evidence="2 3">
    <name type="scientific">Striga asiatica</name>
    <name type="common">Asiatic witchweed</name>
    <name type="synonym">Buchnera asiatica</name>
    <dbReference type="NCBI Taxonomy" id="4170"/>
    <lineage>
        <taxon>Eukaryota</taxon>
        <taxon>Viridiplantae</taxon>
        <taxon>Streptophyta</taxon>
        <taxon>Embryophyta</taxon>
        <taxon>Tracheophyta</taxon>
        <taxon>Spermatophyta</taxon>
        <taxon>Magnoliopsida</taxon>
        <taxon>eudicotyledons</taxon>
        <taxon>Gunneridae</taxon>
        <taxon>Pentapetalae</taxon>
        <taxon>asterids</taxon>
        <taxon>lamiids</taxon>
        <taxon>Lamiales</taxon>
        <taxon>Orobanchaceae</taxon>
        <taxon>Buchnereae</taxon>
        <taxon>Striga</taxon>
    </lineage>
</organism>
<dbReference type="SUPFAM" id="SSF53098">
    <property type="entry name" value="Ribonuclease H-like"/>
    <property type="match status" value="1"/>
</dbReference>
<evidence type="ECO:0000256" key="1">
    <source>
        <dbReference type="SAM" id="MobiDB-lite"/>
    </source>
</evidence>
<dbReference type="PANTHER" id="PTHR10797">
    <property type="entry name" value="CCR4-NOT TRANSCRIPTION COMPLEX SUBUNIT"/>
    <property type="match status" value="1"/>
</dbReference>
<feature type="region of interest" description="Disordered" evidence="1">
    <location>
        <begin position="1"/>
        <end position="32"/>
    </location>
</feature>
<sequence>MPLHGRRRHPPDDPPPPSPPESPPLSPPSSELSRPKIQVLIRSFWSENLDHEFFLIRGLVDQFPFVSMDIEFPGAVIRHYQHYSDPGDLYQTLEYNVDAPKLTQFDISSDDHAPNSIDLLCNQGIDFEHTRKFGVAAARFAKLMVSYVLVCNNDVTYITFHSGYDWVPHQDHHLEGSPWKPQGFSEHVEGILWGPVLSGGDVFSTRVYFNGEECSLPDIIPRGVAVWGRRSWCSWLWVYWFVFSCGNSEPE</sequence>
<dbReference type="AlphaFoldDB" id="A0A5A7PGI5"/>
<name>A0A5A7PGI5_STRAF</name>
<evidence type="ECO:0000313" key="2">
    <source>
        <dbReference type="EMBL" id="GER31678.1"/>
    </source>
</evidence>
<dbReference type="InterPro" id="IPR012337">
    <property type="entry name" value="RNaseH-like_sf"/>
</dbReference>
<dbReference type="GO" id="GO:0004535">
    <property type="term" value="F:poly(A)-specific ribonuclease activity"/>
    <property type="evidence" value="ECO:0007669"/>
    <property type="project" value="InterPro"/>
</dbReference>
<evidence type="ECO:0000313" key="3">
    <source>
        <dbReference type="Proteomes" id="UP000325081"/>
    </source>
</evidence>
<keyword evidence="3" id="KW-1185">Reference proteome</keyword>
<accession>A0A5A7PGI5</accession>
<dbReference type="GO" id="GO:0003676">
    <property type="term" value="F:nucleic acid binding"/>
    <property type="evidence" value="ECO:0007669"/>
    <property type="project" value="InterPro"/>
</dbReference>
<gene>
    <name evidence="2" type="ORF">STAS_07708</name>
</gene>
<keyword evidence="2" id="KW-0808">Transferase</keyword>
<dbReference type="InterPro" id="IPR039637">
    <property type="entry name" value="CNOT7/CNOT8/Pop2"/>
</dbReference>
<dbReference type="GO" id="GO:0030014">
    <property type="term" value="C:CCR4-NOT complex"/>
    <property type="evidence" value="ECO:0007669"/>
    <property type="project" value="InterPro"/>
</dbReference>
<comment type="caution">
    <text evidence="2">The sequence shown here is derived from an EMBL/GenBank/DDBJ whole genome shotgun (WGS) entry which is preliminary data.</text>
</comment>
<protein>
    <submittedName>
        <fullName evidence="2">Polynucleotidyl transferase</fullName>
    </submittedName>
</protein>
<proteinExistence type="predicted"/>